<dbReference type="GO" id="GO:0042602">
    <property type="term" value="F:riboflavin reductase (NADPH) activity"/>
    <property type="evidence" value="ECO:0007669"/>
    <property type="project" value="TreeGrafter"/>
</dbReference>
<dbReference type="Gene3D" id="2.30.110.10">
    <property type="entry name" value="Electron Transport, Fmn-binding Protein, Chain A"/>
    <property type="match status" value="1"/>
</dbReference>
<evidence type="ECO:0000259" key="3">
    <source>
        <dbReference type="SMART" id="SM00903"/>
    </source>
</evidence>
<accession>A0A2S0KHJ4</accession>
<proteinExistence type="inferred from homology"/>
<evidence type="ECO:0000313" key="4">
    <source>
        <dbReference type="EMBL" id="AVM01150.1"/>
    </source>
</evidence>
<keyword evidence="2" id="KW-0560">Oxidoreductase</keyword>
<dbReference type="GO" id="GO:0010181">
    <property type="term" value="F:FMN binding"/>
    <property type="evidence" value="ECO:0007669"/>
    <property type="project" value="InterPro"/>
</dbReference>
<dbReference type="InterPro" id="IPR012349">
    <property type="entry name" value="Split_barrel_FMN-bd"/>
</dbReference>
<evidence type="ECO:0000313" key="5">
    <source>
        <dbReference type="Proteomes" id="UP000239814"/>
    </source>
</evidence>
<feature type="domain" description="Flavin reductase like" evidence="3">
    <location>
        <begin position="40"/>
        <end position="189"/>
    </location>
</feature>
<sequence>MMTVHLARSTQLTRSTVPAMAQEAAVPGQILGAESFRASMSKLTTGVVLVTALIDDRPWGVTLSSVSSFSADPARLSLSVTHRSALGQHLSRHHAAFGVSILTDKLAPLAQQLATPGKPKFIPAPYLAEDGPTTPPTIQGAMDNLHCRVAHVVQALDHILVIADVVASVVGSEVAHARPLAYFDRSFGSFAPSTTEGDQQQ</sequence>
<dbReference type="InterPro" id="IPR002563">
    <property type="entry name" value="Flavin_Rdtase-like_dom"/>
</dbReference>
<dbReference type="PANTHER" id="PTHR30466">
    <property type="entry name" value="FLAVIN REDUCTASE"/>
    <property type="match status" value="1"/>
</dbReference>
<dbReference type="InterPro" id="IPR050268">
    <property type="entry name" value="NADH-dep_flavin_reductase"/>
</dbReference>
<keyword evidence="5" id="KW-1185">Reference proteome</keyword>
<evidence type="ECO:0000256" key="1">
    <source>
        <dbReference type="ARBA" id="ARBA00008898"/>
    </source>
</evidence>
<dbReference type="GO" id="GO:0006208">
    <property type="term" value="P:pyrimidine nucleobase catabolic process"/>
    <property type="evidence" value="ECO:0007669"/>
    <property type="project" value="TreeGrafter"/>
</dbReference>
<dbReference type="Proteomes" id="UP000239814">
    <property type="component" value="Chromosome"/>
</dbReference>
<protein>
    <recommendedName>
        <fullName evidence="3">Flavin reductase like domain-containing protein</fullName>
    </recommendedName>
</protein>
<name>A0A2S0KHJ4_9ACTN</name>
<evidence type="ECO:0000256" key="2">
    <source>
        <dbReference type="ARBA" id="ARBA00023002"/>
    </source>
</evidence>
<dbReference type="SMART" id="SM00903">
    <property type="entry name" value="Flavin_Reduct"/>
    <property type="match status" value="1"/>
</dbReference>
<dbReference type="EMBL" id="CP027433">
    <property type="protein sequence ID" value="AVM01150.1"/>
    <property type="molecule type" value="Genomic_DNA"/>
</dbReference>
<dbReference type="KEGG" id="git:C6V83_13725"/>
<organism evidence="4 5">
    <name type="scientific">Gordonia iterans</name>
    <dbReference type="NCBI Taxonomy" id="1004901"/>
    <lineage>
        <taxon>Bacteria</taxon>
        <taxon>Bacillati</taxon>
        <taxon>Actinomycetota</taxon>
        <taxon>Actinomycetes</taxon>
        <taxon>Mycobacteriales</taxon>
        <taxon>Gordoniaceae</taxon>
        <taxon>Gordonia</taxon>
    </lineage>
</organism>
<dbReference type="AlphaFoldDB" id="A0A2S0KHJ4"/>
<dbReference type="SUPFAM" id="SSF50475">
    <property type="entry name" value="FMN-binding split barrel"/>
    <property type="match status" value="1"/>
</dbReference>
<comment type="similarity">
    <text evidence="1">Belongs to the non-flavoprotein flavin reductase family.</text>
</comment>
<reference evidence="4 5" key="1">
    <citation type="submission" date="2018-03" db="EMBL/GenBank/DDBJ databases">
        <title>Characteristics and genome of n-alkane degrading marine bacteria Gordonia iterans isolated from crude oil contaminated in Tae-an, South Korea.</title>
        <authorList>
            <person name="Lee S.-S."/>
            <person name="Kim H."/>
        </authorList>
    </citation>
    <scope>NUCLEOTIDE SEQUENCE [LARGE SCALE GENOMIC DNA]</scope>
    <source>
        <strain evidence="4 5">Co17</strain>
    </source>
</reference>
<dbReference type="Pfam" id="PF01613">
    <property type="entry name" value="Flavin_Reduct"/>
    <property type="match status" value="1"/>
</dbReference>
<gene>
    <name evidence="4" type="ORF">C6V83_13725</name>
</gene>
<dbReference type="PANTHER" id="PTHR30466:SF1">
    <property type="entry name" value="FMN REDUCTASE (NADH) RUTF"/>
    <property type="match status" value="1"/>
</dbReference>